<evidence type="ECO:0000256" key="2">
    <source>
        <dbReference type="SAM" id="SignalP"/>
    </source>
</evidence>
<dbReference type="RefSeq" id="WP_207350361.1">
    <property type="nucleotide sequence ID" value="NZ_JAFMPY010000007.1"/>
</dbReference>
<keyword evidence="6" id="KW-1185">Reference proteome</keyword>
<dbReference type="Proteomes" id="UP000664288">
    <property type="component" value="Unassembled WGS sequence"/>
</dbReference>
<dbReference type="SMART" id="SM00062">
    <property type="entry name" value="PBPb"/>
    <property type="match status" value="1"/>
</dbReference>
<sequence length="260" mass="27710">MKTGTKALMLAAAAALGLAGPAAASSLDDIREAGTIRVATDLGLPPYGMMDDKLQPTGSDVETAQLLADDLGVKLELVPVTGPNRIPFLLTGKADVVISSFSVSDERKKVIDFSKPYGEIQIVVVAPAGQDISGFEDLAGKRVVVTRGTTADTALTAGAPDAEIVRFDDDATLVTAVTSGQADIAANTPSVIKQANEKRPDDPLKVKFVMKTFPYAVGLRQNEPELKAWLDDWVAKNLKNGKLNEIYKKYHGTDLPETMR</sequence>
<keyword evidence="1 2" id="KW-0732">Signal</keyword>
<proteinExistence type="predicted"/>
<feature type="signal peptide" evidence="2">
    <location>
        <begin position="1"/>
        <end position="24"/>
    </location>
</feature>
<feature type="domain" description="Solute-binding protein family 3/N-terminal" evidence="3">
    <location>
        <begin position="35"/>
        <end position="254"/>
    </location>
</feature>
<dbReference type="EMBL" id="JAFMPY010000007">
    <property type="protein sequence ID" value="MBO0903723.1"/>
    <property type="molecule type" value="Genomic_DNA"/>
</dbReference>
<organism evidence="5 6">
    <name type="scientific">Jiella sonneratiae</name>
    <dbReference type="NCBI Taxonomy" id="2816856"/>
    <lineage>
        <taxon>Bacteria</taxon>
        <taxon>Pseudomonadati</taxon>
        <taxon>Pseudomonadota</taxon>
        <taxon>Alphaproteobacteria</taxon>
        <taxon>Hyphomicrobiales</taxon>
        <taxon>Aurantimonadaceae</taxon>
        <taxon>Jiella</taxon>
    </lineage>
</organism>
<reference evidence="5 6" key="1">
    <citation type="submission" date="2021-03" db="EMBL/GenBank/DDBJ databases">
        <title>Whole genome sequence of Jiella sp. MQZ13P-4.</title>
        <authorList>
            <person name="Tuo L."/>
        </authorList>
    </citation>
    <scope>NUCLEOTIDE SEQUENCE [LARGE SCALE GENOMIC DNA]</scope>
    <source>
        <strain evidence="5 6">MQZ13P-4</strain>
    </source>
</reference>
<evidence type="ECO:0000313" key="5">
    <source>
        <dbReference type="EMBL" id="MBO0903723.1"/>
    </source>
</evidence>
<dbReference type="PANTHER" id="PTHR35936">
    <property type="entry name" value="MEMBRANE-BOUND LYTIC MUREIN TRANSGLYCOSYLASE F"/>
    <property type="match status" value="1"/>
</dbReference>
<feature type="domain" description="Ionotropic glutamate receptor C-terminal" evidence="4">
    <location>
        <begin position="35"/>
        <end position="251"/>
    </location>
</feature>
<gene>
    <name evidence="5" type="ORF">J1C47_08715</name>
</gene>
<dbReference type="Gene3D" id="3.40.190.10">
    <property type="entry name" value="Periplasmic binding protein-like II"/>
    <property type="match status" value="2"/>
</dbReference>
<dbReference type="InterPro" id="IPR001638">
    <property type="entry name" value="Solute-binding_3/MltF_N"/>
</dbReference>
<evidence type="ECO:0000313" key="6">
    <source>
        <dbReference type="Proteomes" id="UP000664288"/>
    </source>
</evidence>
<evidence type="ECO:0000259" key="4">
    <source>
        <dbReference type="SMART" id="SM00079"/>
    </source>
</evidence>
<dbReference type="SMART" id="SM00079">
    <property type="entry name" value="PBPe"/>
    <property type="match status" value="1"/>
</dbReference>
<accession>A0ABS3J244</accession>
<protein>
    <submittedName>
        <fullName evidence="5">Transporter substrate-binding domain-containing protein</fullName>
    </submittedName>
</protein>
<dbReference type="InterPro" id="IPR001320">
    <property type="entry name" value="Iontro_rcpt_C"/>
</dbReference>
<comment type="caution">
    <text evidence="5">The sequence shown here is derived from an EMBL/GenBank/DDBJ whole genome shotgun (WGS) entry which is preliminary data.</text>
</comment>
<dbReference type="CDD" id="cd01072">
    <property type="entry name" value="PBP2_SMa0082_like"/>
    <property type="match status" value="1"/>
</dbReference>
<name>A0ABS3J244_9HYPH</name>
<evidence type="ECO:0000256" key="1">
    <source>
        <dbReference type="ARBA" id="ARBA00022729"/>
    </source>
</evidence>
<dbReference type="PANTHER" id="PTHR35936:SF17">
    <property type="entry name" value="ARGININE-BINDING EXTRACELLULAR PROTEIN ARTP"/>
    <property type="match status" value="1"/>
</dbReference>
<dbReference type="Pfam" id="PF00497">
    <property type="entry name" value="SBP_bac_3"/>
    <property type="match status" value="1"/>
</dbReference>
<feature type="chain" id="PRO_5046385391" evidence="2">
    <location>
        <begin position="25"/>
        <end position="260"/>
    </location>
</feature>
<evidence type="ECO:0000259" key="3">
    <source>
        <dbReference type="SMART" id="SM00062"/>
    </source>
</evidence>
<dbReference type="SUPFAM" id="SSF53850">
    <property type="entry name" value="Periplasmic binding protein-like II"/>
    <property type="match status" value="1"/>
</dbReference>